<dbReference type="PANTHER" id="PTHR33495:SF2">
    <property type="entry name" value="ANTI-SIGMA FACTOR ANTAGONIST TM_1081-RELATED"/>
    <property type="match status" value="1"/>
</dbReference>
<comment type="similarity">
    <text evidence="1 2">Belongs to the anti-sigma-factor antagonist family.</text>
</comment>
<dbReference type="PROSITE" id="PS50801">
    <property type="entry name" value="STAS"/>
    <property type="match status" value="1"/>
</dbReference>
<dbReference type="Proteomes" id="UP000246050">
    <property type="component" value="Unassembled WGS sequence"/>
</dbReference>
<evidence type="ECO:0000256" key="2">
    <source>
        <dbReference type="RuleBase" id="RU003749"/>
    </source>
</evidence>
<reference evidence="5 6" key="1">
    <citation type="submission" date="2018-05" db="EMBL/GenBank/DDBJ databases">
        <title>Micromonosporas from Atacama Desert.</title>
        <authorList>
            <person name="Carro L."/>
            <person name="Golinska P."/>
            <person name="Klenk H.-P."/>
            <person name="Goodfellow M."/>
        </authorList>
    </citation>
    <scope>NUCLEOTIDE SEQUENCE [LARGE SCALE GENOMIC DNA]</scope>
    <source>
        <strain evidence="5 6">4G51</strain>
    </source>
</reference>
<feature type="compositionally biased region" description="Polar residues" evidence="3">
    <location>
        <begin position="36"/>
        <end position="46"/>
    </location>
</feature>
<accession>A0A317DA01</accession>
<organism evidence="5 6">
    <name type="scientific">Micromonospora sicca</name>
    <dbReference type="NCBI Taxonomy" id="2202420"/>
    <lineage>
        <taxon>Bacteria</taxon>
        <taxon>Bacillati</taxon>
        <taxon>Actinomycetota</taxon>
        <taxon>Actinomycetes</taxon>
        <taxon>Micromonosporales</taxon>
        <taxon>Micromonosporaceae</taxon>
        <taxon>Micromonospora</taxon>
    </lineage>
</organism>
<dbReference type="PANTHER" id="PTHR33495">
    <property type="entry name" value="ANTI-SIGMA FACTOR ANTAGONIST TM_1081-RELATED-RELATED"/>
    <property type="match status" value="1"/>
</dbReference>
<dbReference type="RefSeq" id="WP_109804126.1">
    <property type="nucleotide sequence ID" value="NZ_QGKS01000311.1"/>
</dbReference>
<dbReference type="Gene3D" id="3.30.750.24">
    <property type="entry name" value="STAS domain"/>
    <property type="match status" value="1"/>
</dbReference>
<dbReference type="InterPro" id="IPR003658">
    <property type="entry name" value="Anti-sigma_ant"/>
</dbReference>
<sequence length="166" mass="17983">MRSAGHLPTRGIGIIRTTTEGNLRACPTRQPGSGRLPSSTASSRQSYRVDLPADERRVRVNPDSTWQYEVRTDGDARTIVLSGEIDINGAGELHRLLEQAINAANEVKVDLAEVTFIDSTVITALVTSQNLARAAGRRFAVVNPEAQVHRVLAVTGVLQALTTETR</sequence>
<evidence type="ECO:0000256" key="3">
    <source>
        <dbReference type="SAM" id="MobiDB-lite"/>
    </source>
</evidence>
<comment type="caution">
    <text evidence="5">The sequence shown here is derived from an EMBL/GenBank/DDBJ whole genome shotgun (WGS) entry which is preliminary data.</text>
</comment>
<dbReference type="InterPro" id="IPR002645">
    <property type="entry name" value="STAS_dom"/>
</dbReference>
<dbReference type="CDD" id="cd07043">
    <property type="entry name" value="STAS_anti-anti-sigma_factors"/>
    <property type="match status" value="1"/>
</dbReference>
<dbReference type="GO" id="GO:0043856">
    <property type="term" value="F:anti-sigma factor antagonist activity"/>
    <property type="evidence" value="ECO:0007669"/>
    <property type="project" value="InterPro"/>
</dbReference>
<evidence type="ECO:0000259" key="4">
    <source>
        <dbReference type="PROSITE" id="PS50801"/>
    </source>
</evidence>
<dbReference type="InterPro" id="IPR036513">
    <property type="entry name" value="STAS_dom_sf"/>
</dbReference>
<dbReference type="InterPro" id="IPR058548">
    <property type="entry name" value="MlaB-like_STAS"/>
</dbReference>
<proteinExistence type="inferred from homology"/>
<dbReference type="SUPFAM" id="SSF52091">
    <property type="entry name" value="SpoIIaa-like"/>
    <property type="match status" value="1"/>
</dbReference>
<feature type="domain" description="STAS" evidence="4">
    <location>
        <begin position="66"/>
        <end position="166"/>
    </location>
</feature>
<dbReference type="AlphaFoldDB" id="A0A317DA01"/>
<evidence type="ECO:0000256" key="1">
    <source>
        <dbReference type="ARBA" id="ARBA00009013"/>
    </source>
</evidence>
<protein>
    <recommendedName>
        <fullName evidence="2">Anti-sigma factor antagonist</fullName>
    </recommendedName>
</protein>
<feature type="region of interest" description="Disordered" evidence="3">
    <location>
        <begin position="23"/>
        <end position="47"/>
    </location>
</feature>
<dbReference type="NCBIfam" id="TIGR00377">
    <property type="entry name" value="ant_ant_sig"/>
    <property type="match status" value="1"/>
</dbReference>
<evidence type="ECO:0000313" key="5">
    <source>
        <dbReference type="EMBL" id="PWR11711.1"/>
    </source>
</evidence>
<gene>
    <name evidence="5" type="ORF">DKT69_25965</name>
</gene>
<name>A0A317DA01_9ACTN</name>
<dbReference type="EMBL" id="QGKS01000311">
    <property type="protein sequence ID" value="PWR11711.1"/>
    <property type="molecule type" value="Genomic_DNA"/>
</dbReference>
<dbReference type="Pfam" id="PF13466">
    <property type="entry name" value="STAS_2"/>
    <property type="match status" value="1"/>
</dbReference>
<evidence type="ECO:0000313" key="6">
    <source>
        <dbReference type="Proteomes" id="UP000246050"/>
    </source>
</evidence>